<feature type="region of interest" description="Disordered" evidence="1">
    <location>
        <begin position="598"/>
        <end position="618"/>
    </location>
</feature>
<feature type="region of interest" description="Disordered" evidence="1">
    <location>
        <begin position="141"/>
        <end position="166"/>
    </location>
</feature>
<gene>
    <name evidence="2" type="ORF">PR048_019723</name>
</gene>
<dbReference type="InterPro" id="IPR036397">
    <property type="entry name" value="RNaseH_sf"/>
</dbReference>
<dbReference type="PANTHER" id="PTHR47326">
    <property type="entry name" value="TRANSPOSABLE ELEMENT TC3 TRANSPOSASE-LIKE PROTEIN"/>
    <property type="match status" value="1"/>
</dbReference>
<dbReference type="Proteomes" id="UP001159363">
    <property type="component" value="Chromosome 6"/>
</dbReference>
<feature type="region of interest" description="Disordered" evidence="1">
    <location>
        <begin position="77"/>
        <end position="98"/>
    </location>
</feature>
<sequence length="801" mass="89126">MHILAAYNPRWLRQVEHQRHWSVNVWCGIVRDFVIGPYFIEGTLIGDKYACFLSDVLPSFLEDVHLPSKVYTSIQRVTGSDREATPEPLPQLTGESSLTASSFTSRGVILSLSFRRKTTDSLQLSAQTTVRYSKLEMKVNAAPGAESAAPRRNRRPTSPSPLPGMMRSRPPVLRFWEYRKCRQRRRDLLASQTSSRLLEFLIRLATTQACSGETVWCLSPPRRITRVGGDSRSPGRVYESEVKRGRRLENAGRRRVRCSWLEWTRGHETDEGVGGRNGKEPLLGTHPSIHLERSRKIIENRNQNGWTRDRTLVLTRFPQKNTRIRCSISTSGGKPAAVTSPDNTFNLVVKPRLRPEAALRSPQSFEHKPSAGSDALLPLIITPSWRDMSTGADVPDHGLEHGDCEQVAGDPQYIKPALSNACLYVIRGHGGRTVSLLASHHGEPSSIPGRATPEPRMWESCRTMPLVGRPSRESPVPPTLPLRRHSILTSTTHVGSQDLAMSWRLNYKLKHLPVHCHHGNTRRLFANGNRAGRCRWSAGFSRASPVSPAPSFWSCSMFTSVTLFGSQDLAVKSNLNLLTHLGALSYILGLADTEGWPSADDHNSAHAKPSANGNELQHTYTGGRREEWSGGYGSGESVFMGHQRREADTRRQGSDLWLFRSEFFRRSIDRDPAAAETKRAAELWRGEGACDGLPTGELCLTAWKGSREDQVGRCCLRHGHGRSGGELAVVSRVTRKPGKPLQLSSLQVAISTGPMLAVAYFLLAAHFRRHYPSGSSSITQVHSSIQTPNSHKLCYSEARRD</sequence>
<keyword evidence="3" id="KW-1185">Reference proteome</keyword>
<comment type="caution">
    <text evidence="2">The sequence shown here is derived from an EMBL/GenBank/DDBJ whole genome shotgun (WGS) entry which is preliminary data.</text>
</comment>
<evidence type="ECO:0000313" key="3">
    <source>
        <dbReference type="Proteomes" id="UP001159363"/>
    </source>
</evidence>
<organism evidence="2 3">
    <name type="scientific">Dryococelus australis</name>
    <dbReference type="NCBI Taxonomy" id="614101"/>
    <lineage>
        <taxon>Eukaryota</taxon>
        <taxon>Metazoa</taxon>
        <taxon>Ecdysozoa</taxon>
        <taxon>Arthropoda</taxon>
        <taxon>Hexapoda</taxon>
        <taxon>Insecta</taxon>
        <taxon>Pterygota</taxon>
        <taxon>Neoptera</taxon>
        <taxon>Polyneoptera</taxon>
        <taxon>Phasmatodea</taxon>
        <taxon>Verophasmatodea</taxon>
        <taxon>Anareolatae</taxon>
        <taxon>Phasmatidae</taxon>
        <taxon>Eurycanthinae</taxon>
        <taxon>Dryococelus</taxon>
    </lineage>
</organism>
<evidence type="ECO:0000256" key="1">
    <source>
        <dbReference type="SAM" id="MobiDB-lite"/>
    </source>
</evidence>
<name>A0ABQ9H4D3_9NEOP</name>
<reference evidence="2 3" key="1">
    <citation type="submission" date="2023-02" db="EMBL/GenBank/DDBJ databases">
        <title>LHISI_Scaffold_Assembly.</title>
        <authorList>
            <person name="Stuart O.P."/>
            <person name="Cleave R."/>
            <person name="Magrath M.J.L."/>
            <person name="Mikheyev A.S."/>
        </authorList>
    </citation>
    <scope>NUCLEOTIDE SEQUENCE [LARGE SCALE GENOMIC DNA]</scope>
    <source>
        <strain evidence="2">Daus_M_001</strain>
        <tissue evidence="2">Leg muscle</tissue>
    </source>
</reference>
<dbReference type="EMBL" id="JARBHB010000007">
    <property type="protein sequence ID" value="KAJ8879117.1"/>
    <property type="molecule type" value="Genomic_DNA"/>
</dbReference>
<proteinExistence type="predicted"/>
<dbReference type="PANTHER" id="PTHR47326:SF1">
    <property type="entry name" value="HTH PSQ-TYPE DOMAIN-CONTAINING PROTEIN"/>
    <property type="match status" value="1"/>
</dbReference>
<dbReference type="Gene3D" id="3.30.420.10">
    <property type="entry name" value="Ribonuclease H-like superfamily/Ribonuclease H"/>
    <property type="match status" value="1"/>
</dbReference>
<protein>
    <submittedName>
        <fullName evidence="2">Uncharacterized protein</fullName>
    </submittedName>
</protein>
<evidence type="ECO:0000313" key="2">
    <source>
        <dbReference type="EMBL" id="KAJ8879117.1"/>
    </source>
</evidence>
<accession>A0ABQ9H4D3</accession>